<dbReference type="EMBL" id="BAABAL010000004">
    <property type="protein sequence ID" value="GAA3989147.1"/>
    <property type="molecule type" value="Genomic_DNA"/>
</dbReference>
<keyword evidence="1" id="KW-0812">Transmembrane</keyword>
<comment type="caution">
    <text evidence="2">The sequence shown here is derived from an EMBL/GenBank/DDBJ whole genome shotgun (WGS) entry which is preliminary data.</text>
</comment>
<keyword evidence="1" id="KW-0472">Membrane</keyword>
<sequence length="430" mass="45734">MSLATAELSVEPGEPTVCEVVVVNTGTVVDHLDLSVVGDLDGWARVEPATLNLFPNQEATVELIFSPPRSAEVLAGSVVFGVRVASQEDVDGSAVAEGVVTVNAFTELDAELVPRTAHGRRTARHELAVDNRGNQPVLVQVLADDPDDQLKVRALPESFEAPPGSATFLKIKVRPRRRFLRGPNRTIPFQVHVFAADDRVELDGTMVQEQLLPQWLLPALLAMVTGAATLLVLYFTVLKPNVTTAAREAAAGAAKNAVDGHRAELAPTLAAVQRKADQADRLAEVAAKAAGVDPKVIEDIQASPTPTPTPAPGAGTATGGLATDFRIQTSVQPGKSGTAVKKVEDDRVLALTDIILQNPGADTGTLELRRGENVLLRVNLENFRDLDYHFVRPIEFGPKSQVVLSVDCRNPTTAPCTAAAYFTGNTRPAA</sequence>
<gene>
    <name evidence="2" type="ORF">GCM10022247_04560</name>
</gene>
<reference evidence="3" key="1">
    <citation type="journal article" date="2019" name="Int. J. Syst. Evol. Microbiol.">
        <title>The Global Catalogue of Microorganisms (GCM) 10K type strain sequencing project: providing services to taxonomists for standard genome sequencing and annotation.</title>
        <authorList>
            <consortium name="The Broad Institute Genomics Platform"/>
            <consortium name="The Broad Institute Genome Sequencing Center for Infectious Disease"/>
            <person name="Wu L."/>
            <person name="Ma J."/>
        </authorList>
    </citation>
    <scope>NUCLEOTIDE SEQUENCE [LARGE SCALE GENOMIC DNA]</scope>
    <source>
        <strain evidence="3">JCM 17342</strain>
    </source>
</reference>
<evidence type="ECO:0000313" key="2">
    <source>
        <dbReference type="EMBL" id="GAA3989147.1"/>
    </source>
</evidence>
<protein>
    <recommendedName>
        <fullName evidence="4">Hydrolytic protein</fullName>
    </recommendedName>
</protein>
<evidence type="ECO:0000313" key="3">
    <source>
        <dbReference type="Proteomes" id="UP001501747"/>
    </source>
</evidence>
<organism evidence="2 3">
    <name type="scientific">Allokutzneria multivorans</name>
    <dbReference type="NCBI Taxonomy" id="1142134"/>
    <lineage>
        <taxon>Bacteria</taxon>
        <taxon>Bacillati</taxon>
        <taxon>Actinomycetota</taxon>
        <taxon>Actinomycetes</taxon>
        <taxon>Pseudonocardiales</taxon>
        <taxon>Pseudonocardiaceae</taxon>
        <taxon>Allokutzneria</taxon>
    </lineage>
</organism>
<dbReference type="Proteomes" id="UP001501747">
    <property type="component" value="Unassembled WGS sequence"/>
</dbReference>
<name>A0ABP7QWJ3_9PSEU</name>
<evidence type="ECO:0000256" key="1">
    <source>
        <dbReference type="SAM" id="Phobius"/>
    </source>
</evidence>
<accession>A0ABP7QWJ3</accession>
<evidence type="ECO:0008006" key="4">
    <source>
        <dbReference type="Google" id="ProtNLM"/>
    </source>
</evidence>
<proteinExistence type="predicted"/>
<keyword evidence="3" id="KW-1185">Reference proteome</keyword>
<keyword evidence="1" id="KW-1133">Transmembrane helix</keyword>
<feature type="transmembrane region" description="Helical" evidence="1">
    <location>
        <begin position="215"/>
        <end position="237"/>
    </location>
</feature>